<feature type="repeat" description="PPR" evidence="3">
    <location>
        <begin position="239"/>
        <end position="273"/>
    </location>
</feature>
<dbReference type="Pfam" id="PF13041">
    <property type="entry name" value="PPR_2"/>
    <property type="match status" value="4"/>
</dbReference>
<evidence type="ECO:0000256" key="3">
    <source>
        <dbReference type="PROSITE-ProRule" id="PRU00708"/>
    </source>
</evidence>
<dbReference type="InterPro" id="IPR002885">
    <property type="entry name" value="PPR_rpt"/>
</dbReference>
<proteinExistence type="inferred from homology"/>
<evidence type="ECO:0008006" key="7">
    <source>
        <dbReference type="Google" id="ProtNLM"/>
    </source>
</evidence>
<dbReference type="KEGG" id="cic:CICLE_v10000525mg"/>
<evidence type="ECO:0000256" key="4">
    <source>
        <dbReference type="SAM" id="MobiDB-lite"/>
    </source>
</evidence>
<evidence type="ECO:0000256" key="1">
    <source>
        <dbReference type="ARBA" id="ARBA00007626"/>
    </source>
</evidence>
<reference evidence="5 6" key="1">
    <citation type="submission" date="2013-10" db="EMBL/GenBank/DDBJ databases">
        <authorList>
            <consortium name="International Citrus Genome Consortium"/>
            <person name="Jenkins J."/>
            <person name="Schmutz J."/>
            <person name="Prochnik S."/>
            <person name="Rokhsar D."/>
            <person name="Gmitter F."/>
            <person name="Ollitrault P."/>
            <person name="Machado M."/>
            <person name="Talon M."/>
            <person name="Wincker P."/>
            <person name="Jaillon O."/>
            <person name="Morgante M."/>
        </authorList>
    </citation>
    <scope>NUCLEOTIDE SEQUENCE</scope>
    <source>
        <strain evidence="6">cv. Clemenules</strain>
    </source>
</reference>
<dbReference type="EMBL" id="KI536799">
    <property type="protein sequence ID" value="ESR45123.1"/>
    <property type="molecule type" value="Genomic_DNA"/>
</dbReference>
<gene>
    <name evidence="5" type="ORF">CICLE_v10000525mg</name>
</gene>
<dbReference type="eggNOG" id="KOG4197">
    <property type="taxonomic scope" value="Eukaryota"/>
</dbReference>
<dbReference type="PROSITE" id="PS51375">
    <property type="entry name" value="PPR"/>
    <property type="match status" value="7"/>
</dbReference>
<feature type="region of interest" description="Disordered" evidence="4">
    <location>
        <begin position="43"/>
        <end position="64"/>
    </location>
</feature>
<dbReference type="OMA" id="RRNISCA"/>
<evidence type="ECO:0000256" key="2">
    <source>
        <dbReference type="ARBA" id="ARBA00022737"/>
    </source>
</evidence>
<keyword evidence="2" id="KW-0677">Repeat</keyword>
<feature type="repeat" description="PPR" evidence="3">
    <location>
        <begin position="274"/>
        <end position="308"/>
    </location>
</feature>
<dbReference type="Gene3D" id="1.25.40.10">
    <property type="entry name" value="Tetratricopeptide repeat domain"/>
    <property type="match status" value="3"/>
</dbReference>
<feature type="repeat" description="PPR" evidence="3">
    <location>
        <begin position="414"/>
        <end position="448"/>
    </location>
</feature>
<evidence type="ECO:0000313" key="5">
    <source>
        <dbReference type="EMBL" id="ESR45123.1"/>
    </source>
</evidence>
<dbReference type="NCBIfam" id="TIGR00756">
    <property type="entry name" value="PPR"/>
    <property type="match status" value="6"/>
</dbReference>
<accession>V4SC44</accession>
<dbReference type="InParanoid" id="V4SC44"/>
<evidence type="ECO:0000313" key="6">
    <source>
        <dbReference type="Proteomes" id="UP000030687"/>
    </source>
</evidence>
<dbReference type="OrthoDB" id="185373at2759"/>
<dbReference type="Proteomes" id="UP000030687">
    <property type="component" value="Unassembled WGS sequence"/>
</dbReference>
<dbReference type="Gramene" id="ESR45123">
    <property type="protein sequence ID" value="ESR45123"/>
    <property type="gene ID" value="CICLE_v10000525mg"/>
</dbReference>
<feature type="repeat" description="PPR" evidence="3">
    <location>
        <begin position="344"/>
        <end position="378"/>
    </location>
</feature>
<feature type="repeat" description="PPR" evidence="3">
    <location>
        <begin position="168"/>
        <end position="202"/>
    </location>
</feature>
<dbReference type="FunCoup" id="V4SC44">
    <property type="interactions" value="1448"/>
</dbReference>
<name>V4SC44_CITCL</name>
<protein>
    <recommendedName>
        <fullName evidence="7">Pentacotripeptide-repeat region of PRORP domain-containing protein</fullName>
    </recommendedName>
</protein>
<dbReference type="Pfam" id="PF01535">
    <property type="entry name" value="PPR"/>
    <property type="match status" value="2"/>
</dbReference>
<dbReference type="InterPro" id="IPR011990">
    <property type="entry name" value="TPR-like_helical_dom_sf"/>
</dbReference>
<dbReference type="STRING" id="85681.V4SC44"/>
<feature type="repeat" description="PPR" evidence="3">
    <location>
        <begin position="449"/>
        <end position="483"/>
    </location>
</feature>
<comment type="similarity">
    <text evidence="1">Belongs to the PPR family. P subfamily.</text>
</comment>
<dbReference type="PANTHER" id="PTHR47447">
    <property type="entry name" value="OS03G0856100 PROTEIN"/>
    <property type="match status" value="1"/>
</dbReference>
<keyword evidence="6" id="KW-1185">Reference proteome</keyword>
<feature type="repeat" description="PPR" evidence="3">
    <location>
        <begin position="203"/>
        <end position="238"/>
    </location>
</feature>
<dbReference type="AlphaFoldDB" id="V4SC44"/>
<dbReference type="PANTHER" id="PTHR47447:SF24">
    <property type="entry name" value="PENTATRICOPEPTIDE REPEAT-CONTAINING PROTEIN"/>
    <property type="match status" value="1"/>
</dbReference>
<organism evidence="5 6">
    <name type="scientific">Citrus clementina</name>
    <name type="common">Clementine</name>
    <name type="synonym">Citrus deliciosa x Citrus sinensis</name>
    <dbReference type="NCBI Taxonomy" id="85681"/>
    <lineage>
        <taxon>Eukaryota</taxon>
        <taxon>Viridiplantae</taxon>
        <taxon>Streptophyta</taxon>
        <taxon>Embryophyta</taxon>
        <taxon>Tracheophyta</taxon>
        <taxon>Spermatophyta</taxon>
        <taxon>Magnoliopsida</taxon>
        <taxon>eudicotyledons</taxon>
        <taxon>Gunneridae</taxon>
        <taxon>Pentapetalae</taxon>
        <taxon>rosids</taxon>
        <taxon>malvids</taxon>
        <taxon>Sapindales</taxon>
        <taxon>Rutaceae</taxon>
        <taxon>Aurantioideae</taxon>
        <taxon>Citrus</taxon>
    </lineage>
</organism>
<sequence length="660" mass="73873">MEISVSLGTKFSHVLFHPLSSSFPTATVSNWASATATARVVVKEQTHTEPAQQPPPAAAAAARGKRQSSSYLARKSAILEVQQSSDLTSSLERLGGILKVPDLNAILRHFGDLGRGRDVLQLFEWMQQHGKTSISSYSSYIKFLGKSGNSLKALEIYNSITDESDKVNVFICNSILSCLVRNGKFESSLKLFDKMKQSGLTPDAVTYNTLLTGCIKDKNGYSKALELVQELKYNGAQMDNVMYGILLAICASNNLCAKAQSYFNQMKVEGHSPNVYHYSSLLNAYSSGGDYTKADELIQDMKSSGLVPNKVILTTLLKVYVRGGLFEKSRELLAELDTLGYAENEMPYCLLMDGLSKAGCLDEARVVFNEMQEKCVKSDGYAHSIMISAFCRGGCFEEAKQLAGDFEAKYDKYDVVLLNSMLCAYCRTGDMESVMHVMRKLDELAISPDYNTFHILIKYFCKEKMYILAYRTMVDMHRKGHQPEEELCSSLIFHLGKMRAHSEALSVYNMLRYSKRSMCKALHEKILHILISGKLLKDAYVVVKDNSESISHPVIKKFASAFVRLGNINLVNDVMKAIHTTGYRIDQGIFHIAIARYIAEREKKELLLKLLEWMTGQGYVVDSSTRNLILKNSHLLGRQLIADILSKQHMKSKSSKTLKE</sequence>